<gene>
    <name evidence="2" type="ORF">RE474_13285</name>
</gene>
<keyword evidence="1" id="KW-1133">Transmembrane helix</keyword>
<feature type="transmembrane region" description="Helical" evidence="1">
    <location>
        <begin position="65"/>
        <end position="86"/>
    </location>
</feature>
<keyword evidence="3" id="KW-1185">Reference proteome</keyword>
<name>A0AA51UKE7_9EURY</name>
<evidence type="ECO:0000313" key="2">
    <source>
        <dbReference type="EMBL" id="WMW25035.1"/>
    </source>
</evidence>
<keyword evidence="1" id="KW-0812">Transmembrane</keyword>
<reference evidence="2 3" key="1">
    <citation type="submission" date="2023-08" db="EMBL/GenBank/DDBJ databases">
        <title>Methanolobus mangrovi sp. nov. and Methanolobus sediminis sp. nov, two novel methylotrophic methanogens isolated from mangrove sediments in China.</title>
        <authorList>
            <person name="Zhou J."/>
        </authorList>
    </citation>
    <scope>NUCLEOTIDE SEQUENCE [LARGE SCALE GENOMIC DNA]</scope>
    <source>
        <strain evidence="2 3">FTZ6</strain>
    </source>
</reference>
<dbReference type="EMBL" id="CP133592">
    <property type="protein sequence ID" value="WMW25035.1"/>
    <property type="molecule type" value="Genomic_DNA"/>
</dbReference>
<proteinExistence type="predicted"/>
<feature type="transmembrane region" description="Helical" evidence="1">
    <location>
        <begin position="36"/>
        <end position="59"/>
    </location>
</feature>
<organism evidence="2 3">
    <name type="scientific">Methanolobus sediminis</name>
    <dbReference type="NCBI Taxonomy" id="3072978"/>
    <lineage>
        <taxon>Archaea</taxon>
        <taxon>Methanobacteriati</taxon>
        <taxon>Methanobacteriota</taxon>
        <taxon>Stenosarchaea group</taxon>
        <taxon>Methanomicrobia</taxon>
        <taxon>Methanosarcinales</taxon>
        <taxon>Methanosarcinaceae</taxon>
        <taxon>Methanolobus</taxon>
    </lineage>
</organism>
<dbReference type="Proteomes" id="UP001182908">
    <property type="component" value="Chromosome"/>
</dbReference>
<dbReference type="KEGG" id="mseb:RE474_13285"/>
<keyword evidence="1" id="KW-0472">Membrane</keyword>
<dbReference type="GeneID" id="84233708"/>
<accession>A0AA51UKE7</accession>
<dbReference type="RefSeq" id="WP_309310843.1">
    <property type="nucleotide sequence ID" value="NZ_CP133592.1"/>
</dbReference>
<feature type="transmembrane region" description="Helical" evidence="1">
    <location>
        <begin position="6"/>
        <end position="29"/>
    </location>
</feature>
<dbReference type="AlphaFoldDB" id="A0AA51UKE7"/>
<sequence length="95" mass="10854">MISEPDQLITIVSSLLALVLFSISFLAYVRERRKKLLLLSAAFFFYAVMNFLDAGDIYYPRVGDYLEVWGSLLNFVVLALFFLALFTKEKIDDGS</sequence>
<protein>
    <submittedName>
        <fullName evidence="2">Uncharacterized protein</fullName>
    </submittedName>
</protein>
<evidence type="ECO:0000256" key="1">
    <source>
        <dbReference type="SAM" id="Phobius"/>
    </source>
</evidence>
<evidence type="ECO:0000313" key="3">
    <source>
        <dbReference type="Proteomes" id="UP001182908"/>
    </source>
</evidence>